<dbReference type="InterPro" id="IPR001433">
    <property type="entry name" value="OxRdtase_FAD/NAD-bd"/>
</dbReference>
<keyword evidence="2" id="KW-0001">2Fe-2S</keyword>
<dbReference type="SUPFAM" id="SSF52343">
    <property type="entry name" value="Ferredoxin reductase-like, C-terminal NADP-linked domain"/>
    <property type="match status" value="1"/>
</dbReference>
<dbReference type="GO" id="GO:0051537">
    <property type="term" value="F:2 iron, 2 sulfur cluster binding"/>
    <property type="evidence" value="ECO:0007669"/>
    <property type="project" value="UniProtKB-KW"/>
</dbReference>
<sequence>MTRWRTVRLAGAHDETAGSRTLVFDAPDWPGHLPGQHVDVRLTAPDGYSARRSYSLASAEGVELTVERIDDGEVSPYLTDELRVGDQVEIHGPIGGWFVWRPATTPVLLVSGGAGIVPMMAMIRARRAAGVRAPFHLVHSLRSPGRLHYASELLSPDPGVRVSLLYTREAPGGHPRPPGRLTAADLDGPGAACFVCGPTGFVEAAADLLVGLGHDPGAIRTERFGPSGS</sequence>
<organism evidence="5 6">
    <name type="scientific">Nonomuraea soli</name>
    <dbReference type="NCBI Taxonomy" id="1032476"/>
    <lineage>
        <taxon>Bacteria</taxon>
        <taxon>Bacillati</taxon>
        <taxon>Actinomycetota</taxon>
        <taxon>Actinomycetes</taxon>
        <taxon>Streptosporangiales</taxon>
        <taxon>Streptosporangiaceae</taxon>
        <taxon>Nonomuraea</taxon>
    </lineage>
</organism>
<dbReference type="EMBL" id="JACDUR010000004">
    <property type="protein sequence ID" value="MBA2893081.1"/>
    <property type="molecule type" value="Genomic_DNA"/>
</dbReference>
<evidence type="ECO:0000313" key="5">
    <source>
        <dbReference type="EMBL" id="MBA2893081.1"/>
    </source>
</evidence>
<proteinExistence type="predicted"/>
<dbReference type="RefSeq" id="WP_181611778.1">
    <property type="nucleotide sequence ID" value="NZ_BAABAM010000003.1"/>
</dbReference>
<comment type="cofactor">
    <cofactor evidence="1">
        <name>FAD</name>
        <dbReference type="ChEBI" id="CHEBI:57692"/>
    </cofactor>
</comment>
<keyword evidence="2" id="KW-0408">Iron</keyword>
<dbReference type="InterPro" id="IPR017938">
    <property type="entry name" value="Riboflavin_synthase-like_b-brl"/>
</dbReference>
<evidence type="ECO:0000256" key="3">
    <source>
        <dbReference type="ARBA" id="ARBA00023014"/>
    </source>
</evidence>
<dbReference type="InterPro" id="IPR017927">
    <property type="entry name" value="FAD-bd_FR_type"/>
</dbReference>
<keyword evidence="6" id="KW-1185">Reference proteome</keyword>
<evidence type="ECO:0000256" key="1">
    <source>
        <dbReference type="ARBA" id="ARBA00001974"/>
    </source>
</evidence>
<dbReference type="Proteomes" id="UP000530928">
    <property type="component" value="Unassembled WGS sequence"/>
</dbReference>
<dbReference type="AlphaFoldDB" id="A0A7W0HRW2"/>
<keyword evidence="3" id="KW-0411">Iron-sulfur</keyword>
<evidence type="ECO:0000256" key="2">
    <source>
        <dbReference type="ARBA" id="ARBA00022714"/>
    </source>
</evidence>
<dbReference type="PROSITE" id="PS51384">
    <property type="entry name" value="FAD_FR"/>
    <property type="match status" value="1"/>
</dbReference>
<dbReference type="Pfam" id="PF00970">
    <property type="entry name" value="FAD_binding_6"/>
    <property type="match status" value="1"/>
</dbReference>
<comment type="caution">
    <text evidence="5">The sequence shown here is derived from an EMBL/GenBank/DDBJ whole genome shotgun (WGS) entry which is preliminary data.</text>
</comment>
<dbReference type="PRINTS" id="PR00410">
    <property type="entry name" value="PHEHYDRXLASE"/>
</dbReference>
<name>A0A7W0HRW2_9ACTN</name>
<dbReference type="GO" id="GO:0016491">
    <property type="term" value="F:oxidoreductase activity"/>
    <property type="evidence" value="ECO:0007669"/>
    <property type="project" value="InterPro"/>
</dbReference>
<dbReference type="Gene3D" id="2.40.30.10">
    <property type="entry name" value="Translation factors"/>
    <property type="match status" value="1"/>
</dbReference>
<keyword evidence="2" id="KW-0479">Metal-binding</keyword>
<reference evidence="5 6" key="1">
    <citation type="submission" date="2020-07" db="EMBL/GenBank/DDBJ databases">
        <title>Genomic Encyclopedia of Type Strains, Phase IV (KMG-IV): sequencing the most valuable type-strain genomes for metagenomic binning, comparative biology and taxonomic classification.</title>
        <authorList>
            <person name="Goeker M."/>
        </authorList>
    </citation>
    <scope>NUCLEOTIDE SEQUENCE [LARGE SCALE GENOMIC DNA]</scope>
    <source>
        <strain evidence="5 6">DSM 45533</strain>
    </source>
</reference>
<dbReference type="PANTHER" id="PTHR47354:SF5">
    <property type="entry name" value="PROTEIN RFBI"/>
    <property type="match status" value="1"/>
</dbReference>
<dbReference type="Pfam" id="PF00175">
    <property type="entry name" value="NAD_binding_1"/>
    <property type="match status" value="1"/>
</dbReference>
<dbReference type="Gene3D" id="3.40.50.80">
    <property type="entry name" value="Nucleotide-binding domain of ferredoxin-NADP reductase (FNR) module"/>
    <property type="match status" value="1"/>
</dbReference>
<accession>A0A7W0HRW2</accession>
<dbReference type="InterPro" id="IPR039261">
    <property type="entry name" value="FNR_nucleotide-bd"/>
</dbReference>
<dbReference type="PANTHER" id="PTHR47354">
    <property type="entry name" value="NADH OXIDOREDUCTASE HCR"/>
    <property type="match status" value="1"/>
</dbReference>
<dbReference type="InterPro" id="IPR050415">
    <property type="entry name" value="MRET"/>
</dbReference>
<protein>
    <submittedName>
        <fullName evidence="5">Ferredoxin-NADP reductase</fullName>
    </submittedName>
</protein>
<dbReference type="SUPFAM" id="SSF63380">
    <property type="entry name" value="Riboflavin synthase domain-like"/>
    <property type="match status" value="1"/>
</dbReference>
<evidence type="ECO:0000313" key="6">
    <source>
        <dbReference type="Proteomes" id="UP000530928"/>
    </source>
</evidence>
<dbReference type="InterPro" id="IPR008333">
    <property type="entry name" value="Cbr1-like_FAD-bd_dom"/>
</dbReference>
<evidence type="ECO:0000259" key="4">
    <source>
        <dbReference type="PROSITE" id="PS51384"/>
    </source>
</evidence>
<gene>
    <name evidence="5" type="ORF">HNR30_004435</name>
</gene>
<dbReference type="CDD" id="cd06217">
    <property type="entry name" value="FNR_iron_sulfur_binding_3"/>
    <property type="match status" value="1"/>
</dbReference>
<feature type="domain" description="FAD-binding FR-type" evidence="4">
    <location>
        <begin position="2"/>
        <end position="100"/>
    </location>
</feature>